<keyword evidence="5 8" id="KW-0645">Protease</keyword>
<dbReference type="Pfam" id="PF02789">
    <property type="entry name" value="Peptidase_M17_N"/>
    <property type="match status" value="1"/>
</dbReference>
<protein>
    <recommendedName>
        <fullName evidence="8">Probable cytosol aminopeptidase</fullName>
        <ecNumber evidence="8">3.4.11.1</ecNumber>
    </recommendedName>
    <alternativeName>
        <fullName evidence="8">Leucine aminopeptidase</fullName>
        <shortName evidence="8">LAP</shortName>
        <ecNumber evidence="8">3.4.11.10</ecNumber>
    </alternativeName>
    <alternativeName>
        <fullName evidence="8">Leucyl aminopeptidase</fullName>
    </alternativeName>
</protein>
<keyword evidence="8" id="KW-0963">Cytoplasm</keyword>
<evidence type="ECO:0000313" key="10">
    <source>
        <dbReference type="EMBL" id="PNZ28299.1"/>
    </source>
</evidence>
<dbReference type="EC" id="3.4.11.1" evidence="8"/>
<evidence type="ECO:0000256" key="4">
    <source>
        <dbReference type="ARBA" id="ARBA00022438"/>
    </source>
</evidence>
<comment type="catalytic activity">
    <reaction evidence="1 8">
        <text>Release of an N-terminal amino acid, Xaa-|-Yaa-, in which Xaa is preferably Leu, but may be other amino acids including Pro although not Arg or Lys, and Yaa may be Pro. Amino acid amides and methyl esters are also readily hydrolyzed, but rates on arylamides are exceedingly low.</text>
        <dbReference type="EC" id="3.4.11.1"/>
    </reaction>
</comment>
<dbReference type="InterPro" id="IPR000819">
    <property type="entry name" value="Peptidase_M17_C"/>
</dbReference>
<dbReference type="Proteomes" id="UP000242752">
    <property type="component" value="Unassembled WGS sequence"/>
</dbReference>
<dbReference type="HAMAP" id="MF_00181">
    <property type="entry name" value="Cytosol_peptidase_M17"/>
    <property type="match status" value="1"/>
</dbReference>
<keyword evidence="8" id="KW-0479">Metal-binding</keyword>
<comment type="similarity">
    <text evidence="3 8">Belongs to the peptidase M17 family.</text>
</comment>
<comment type="catalytic activity">
    <reaction evidence="2 8">
        <text>Release of an N-terminal amino acid, preferentially leucine, but not glutamic or aspartic acids.</text>
        <dbReference type="EC" id="3.4.11.10"/>
    </reaction>
</comment>
<evidence type="ECO:0000259" key="9">
    <source>
        <dbReference type="PROSITE" id="PS00631"/>
    </source>
</evidence>
<feature type="binding site" evidence="8">
    <location>
        <position position="263"/>
    </location>
    <ligand>
        <name>Mn(2+)</name>
        <dbReference type="ChEBI" id="CHEBI:29035"/>
        <label>2</label>
    </ligand>
</feature>
<feature type="active site" evidence="8">
    <location>
        <position position="349"/>
    </location>
</feature>
<keyword evidence="6 8" id="KW-0378">Hydrolase</keyword>
<dbReference type="PANTHER" id="PTHR11963">
    <property type="entry name" value="LEUCINE AMINOPEPTIDASE-RELATED"/>
    <property type="match status" value="1"/>
</dbReference>
<dbReference type="GO" id="GO:0070006">
    <property type="term" value="F:metalloaminopeptidase activity"/>
    <property type="evidence" value="ECO:0007669"/>
    <property type="project" value="InterPro"/>
</dbReference>
<name>A0A2K3YRR4_9STAP</name>
<evidence type="ECO:0000256" key="1">
    <source>
        <dbReference type="ARBA" id="ARBA00000135"/>
    </source>
</evidence>
<evidence type="ECO:0000256" key="6">
    <source>
        <dbReference type="ARBA" id="ARBA00022801"/>
    </source>
</evidence>
<feature type="domain" description="Cytosol aminopeptidase" evidence="9">
    <location>
        <begin position="343"/>
        <end position="350"/>
    </location>
</feature>
<dbReference type="GO" id="GO:0030145">
    <property type="term" value="F:manganese ion binding"/>
    <property type="evidence" value="ECO:0007669"/>
    <property type="project" value="UniProtKB-UniRule"/>
</dbReference>
<keyword evidence="11" id="KW-1185">Reference proteome</keyword>
<keyword evidence="4 8" id="KW-0031">Aminopeptidase</keyword>
<sequence>MKGENAMVKETEQAIVHVIGVPDQFNQYVDGAIDDTTLLEALKSLKAQKFIKGHLGAISIVPVTFNDAQNKVVTVGIGNHNQREQRDYLKIWGALFQYLQKERITHIQLHAQTFLAKTADANAIFQTMGLQLEQATYEFDNYSSDKKAPFELTVEWSSQNDYGTYQDVVEAGRNIGQAINYARTLGNMPPNILTPDYLATTVTEHFAETSVEVSVKDDQTLQREGFGLIHAVGKGSVNPPRLITLKYEGNPEQSDDVIALVGKGITYDSGGYSIKSKTGMPTMKFDMCGAANVIGMIDAIANLQLKVNVVAVIAAAENMIADNAMKPDDVFTALSGETVEVPNTDAEGRLVLGDASFYANQFAPKLIIDFATLTGAAIVALGEDKAAIFNKNVERDVLQSLLDTAYQVDESVYELPITETERRNIKASDVADLTNHVNAHGKALFAAAFVTHFSGQTPHLHVDIAGPATTTKASYKGPKGPTGYMIPTIVSWLMSQNNK</sequence>
<dbReference type="Gene3D" id="3.40.220.10">
    <property type="entry name" value="Leucine Aminopeptidase, subunit E, domain 1"/>
    <property type="match status" value="1"/>
</dbReference>
<dbReference type="EC" id="3.4.11.10" evidence="8"/>
<dbReference type="Gene3D" id="3.40.630.10">
    <property type="entry name" value="Zn peptidases"/>
    <property type="match status" value="1"/>
</dbReference>
<dbReference type="EMBL" id="PPRF01000026">
    <property type="protein sequence ID" value="PNZ28299.1"/>
    <property type="molecule type" value="Genomic_DNA"/>
</dbReference>
<dbReference type="InterPro" id="IPR043472">
    <property type="entry name" value="Macro_dom-like"/>
</dbReference>
<organism evidence="10 11">
    <name type="scientific">Staphylococcus rostri</name>
    <dbReference type="NCBI Taxonomy" id="522262"/>
    <lineage>
        <taxon>Bacteria</taxon>
        <taxon>Bacillati</taxon>
        <taxon>Bacillota</taxon>
        <taxon>Bacilli</taxon>
        <taxon>Bacillales</taxon>
        <taxon>Staphylococcaceae</taxon>
        <taxon>Staphylococcus</taxon>
    </lineage>
</organism>
<dbReference type="CDD" id="cd00433">
    <property type="entry name" value="Peptidase_M17"/>
    <property type="match status" value="1"/>
</dbReference>
<accession>A0A2K3YRR4</accession>
<dbReference type="PRINTS" id="PR00481">
    <property type="entry name" value="LAMNOPPTDASE"/>
</dbReference>
<feature type="binding site" evidence="8">
    <location>
        <position position="345"/>
    </location>
    <ligand>
        <name>Mn(2+)</name>
        <dbReference type="ChEBI" id="CHEBI:29035"/>
        <label>1</label>
    </ligand>
</feature>
<dbReference type="Pfam" id="PF00883">
    <property type="entry name" value="Peptidase_M17"/>
    <property type="match status" value="1"/>
</dbReference>
<feature type="binding site" evidence="8">
    <location>
        <position position="286"/>
    </location>
    <ligand>
        <name>Mn(2+)</name>
        <dbReference type="ChEBI" id="CHEBI:29035"/>
        <label>2</label>
    </ligand>
</feature>
<dbReference type="InterPro" id="IPR008283">
    <property type="entry name" value="Peptidase_M17_N"/>
</dbReference>
<comment type="caution">
    <text evidence="10">The sequence shown here is derived from an EMBL/GenBank/DDBJ whole genome shotgun (WGS) entry which is preliminary data.</text>
</comment>
<comment type="subcellular location">
    <subcellularLocation>
        <location evidence="8">Cytoplasm</location>
    </subcellularLocation>
</comment>
<evidence type="ECO:0000313" key="11">
    <source>
        <dbReference type="Proteomes" id="UP000242752"/>
    </source>
</evidence>
<feature type="binding site" evidence="8">
    <location>
        <position position="268"/>
    </location>
    <ligand>
        <name>Mn(2+)</name>
        <dbReference type="ChEBI" id="CHEBI:29035"/>
        <label>2</label>
    </ligand>
</feature>
<dbReference type="GO" id="GO:0006508">
    <property type="term" value="P:proteolysis"/>
    <property type="evidence" value="ECO:0007669"/>
    <property type="project" value="UniProtKB-KW"/>
</dbReference>
<dbReference type="AlphaFoldDB" id="A0A2K3YRR4"/>
<dbReference type="OrthoDB" id="9809354at2"/>
<dbReference type="InterPro" id="IPR023042">
    <property type="entry name" value="Peptidase_M17_leu_NH2_pept"/>
</dbReference>
<gene>
    <name evidence="8" type="primary">pepA</name>
    <name evidence="10" type="ORF">CD122_04715</name>
</gene>
<proteinExistence type="inferred from homology"/>
<feature type="binding site" evidence="8">
    <location>
        <position position="268"/>
    </location>
    <ligand>
        <name>Mn(2+)</name>
        <dbReference type="ChEBI" id="CHEBI:29035"/>
        <label>1</label>
    </ligand>
</feature>
<dbReference type="PROSITE" id="PS00631">
    <property type="entry name" value="CYTOSOL_AP"/>
    <property type="match status" value="1"/>
</dbReference>
<comment type="function">
    <text evidence="7 8">Presumably involved in the processing and regular turnover of intracellular proteins. Catalyzes the removal of unsubstituted N-terminal amino acids from various peptides.</text>
</comment>
<dbReference type="PANTHER" id="PTHR11963:SF23">
    <property type="entry name" value="CYTOSOL AMINOPEPTIDASE"/>
    <property type="match status" value="1"/>
</dbReference>
<evidence type="ECO:0000256" key="8">
    <source>
        <dbReference type="HAMAP-Rule" id="MF_00181"/>
    </source>
</evidence>
<dbReference type="SUPFAM" id="SSF53187">
    <property type="entry name" value="Zn-dependent exopeptidases"/>
    <property type="match status" value="1"/>
</dbReference>
<dbReference type="SUPFAM" id="SSF52949">
    <property type="entry name" value="Macro domain-like"/>
    <property type="match status" value="1"/>
</dbReference>
<reference evidence="10 11" key="1">
    <citation type="submission" date="2017-08" db="EMBL/GenBank/DDBJ databases">
        <title>Draft genome sequences of 64 type strains of genus Staph aureus.</title>
        <authorList>
            <person name="Cole K."/>
            <person name="Golubchik T."/>
            <person name="Russell J."/>
            <person name="Foster D."/>
            <person name="Llewelyn M."/>
            <person name="Wilson D."/>
            <person name="Crook D."/>
            <person name="Paul J."/>
        </authorList>
    </citation>
    <scope>NUCLEOTIDE SEQUENCE [LARGE SCALE GENOMIC DNA]</scope>
    <source>
        <strain evidence="10 11">DSM 21968</strain>
    </source>
</reference>
<evidence type="ECO:0000256" key="3">
    <source>
        <dbReference type="ARBA" id="ARBA00009528"/>
    </source>
</evidence>
<evidence type="ECO:0000256" key="5">
    <source>
        <dbReference type="ARBA" id="ARBA00022670"/>
    </source>
</evidence>
<comment type="cofactor">
    <cofactor evidence="8">
        <name>Mn(2+)</name>
        <dbReference type="ChEBI" id="CHEBI:29035"/>
    </cofactor>
    <text evidence="8">Binds 2 manganese ions per subunit.</text>
</comment>
<dbReference type="InterPro" id="IPR011356">
    <property type="entry name" value="Leucine_aapep/pepB"/>
</dbReference>
<keyword evidence="8" id="KW-0464">Manganese</keyword>
<dbReference type="GO" id="GO:0005737">
    <property type="term" value="C:cytoplasm"/>
    <property type="evidence" value="ECO:0007669"/>
    <property type="project" value="UniProtKB-SubCell"/>
</dbReference>
<feature type="binding site" evidence="8">
    <location>
        <position position="347"/>
    </location>
    <ligand>
        <name>Mn(2+)</name>
        <dbReference type="ChEBI" id="CHEBI:29035"/>
        <label>1</label>
    </ligand>
</feature>
<feature type="active site" evidence="8">
    <location>
        <position position="275"/>
    </location>
</feature>
<evidence type="ECO:0000256" key="7">
    <source>
        <dbReference type="ARBA" id="ARBA00049972"/>
    </source>
</evidence>
<feature type="binding site" evidence="8">
    <location>
        <position position="347"/>
    </location>
    <ligand>
        <name>Mn(2+)</name>
        <dbReference type="ChEBI" id="CHEBI:29035"/>
        <label>2</label>
    </ligand>
</feature>
<evidence type="ECO:0000256" key="2">
    <source>
        <dbReference type="ARBA" id="ARBA00000967"/>
    </source>
</evidence>